<reference evidence="3" key="1">
    <citation type="submission" date="2023-07" db="EMBL/GenBank/DDBJ databases">
        <title>30 novel species of actinomycetes from the DSMZ collection.</title>
        <authorList>
            <person name="Nouioui I."/>
        </authorList>
    </citation>
    <scope>NUCLEOTIDE SEQUENCE [LARGE SCALE GENOMIC DNA]</scope>
    <source>
        <strain evidence="3">DSM 45834</strain>
    </source>
</reference>
<comment type="caution">
    <text evidence="2">The sequence shown here is derived from an EMBL/GenBank/DDBJ whole genome shotgun (WGS) entry which is preliminary data.</text>
</comment>
<dbReference type="SUPFAM" id="SSF48498">
    <property type="entry name" value="Tetracyclin repressor-like, C-terminal domain"/>
    <property type="match status" value="1"/>
</dbReference>
<proteinExistence type="predicted"/>
<organism evidence="2 3">
    <name type="scientific">Pseudonocardia charpentierae</name>
    <dbReference type="NCBI Taxonomy" id="3075545"/>
    <lineage>
        <taxon>Bacteria</taxon>
        <taxon>Bacillati</taxon>
        <taxon>Actinomycetota</taxon>
        <taxon>Actinomycetes</taxon>
        <taxon>Pseudonocardiales</taxon>
        <taxon>Pseudonocardiaceae</taxon>
        <taxon>Pseudonocardia</taxon>
    </lineage>
</organism>
<gene>
    <name evidence="2" type="ORF">RM445_24640</name>
</gene>
<protein>
    <recommendedName>
        <fullName evidence="1">Transcriptional regulator SbtR-like C-terminal domain-containing protein</fullName>
    </recommendedName>
</protein>
<dbReference type="EMBL" id="JAVREJ010000020">
    <property type="protein sequence ID" value="MDT0352716.1"/>
    <property type="molecule type" value="Genomic_DNA"/>
</dbReference>
<evidence type="ECO:0000313" key="2">
    <source>
        <dbReference type="EMBL" id="MDT0352716.1"/>
    </source>
</evidence>
<dbReference type="RefSeq" id="WP_311559221.1">
    <property type="nucleotide sequence ID" value="NZ_JAVREJ010000020.1"/>
</dbReference>
<dbReference type="InterPro" id="IPR049445">
    <property type="entry name" value="TetR_SbtR-like_C"/>
</dbReference>
<dbReference type="InterPro" id="IPR036271">
    <property type="entry name" value="Tet_transcr_reg_TetR-rel_C_sf"/>
</dbReference>
<sequence length="85" mass="8987">MKRGVFAALEVGTGKDLAAHSHGPIGDAVTRLLDAGRAAGTIRPDVDARDVIILIGYLSRLEPAEFDDRARRLLGVILDGLRAPG</sequence>
<accession>A0ABU2NFI0</accession>
<evidence type="ECO:0000313" key="3">
    <source>
        <dbReference type="Proteomes" id="UP001183202"/>
    </source>
</evidence>
<dbReference type="Gene3D" id="1.10.357.10">
    <property type="entry name" value="Tetracycline Repressor, domain 2"/>
    <property type="match status" value="1"/>
</dbReference>
<name>A0ABU2NFI0_9PSEU</name>
<keyword evidence="3" id="KW-1185">Reference proteome</keyword>
<dbReference type="Proteomes" id="UP001183202">
    <property type="component" value="Unassembled WGS sequence"/>
</dbReference>
<dbReference type="Pfam" id="PF21597">
    <property type="entry name" value="TetR_C_43"/>
    <property type="match status" value="1"/>
</dbReference>
<feature type="domain" description="Transcriptional regulator SbtR-like C-terminal" evidence="1">
    <location>
        <begin position="2"/>
        <end position="83"/>
    </location>
</feature>
<evidence type="ECO:0000259" key="1">
    <source>
        <dbReference type="Pfam" id="PF21597"/>
    </source>
</evidence>